<evidence type="ECO:0000313" key="1">
    <source>
        <dbReference type="EMBL" id="KKK46397.1"/>
    </source>
</evidence>
<feature type="non-terminal residue" evidence="1">
    <location>
        <position position="333"/>
    </location>
</feature>
<proteinExistence type="predicted"/>
<comment type="caution">
    <text evidence="1">The sequence shown here is derived from an EMBL/GenBank/DDBJ whole genome shotgun (WGS) entry which is preliminary data.</text>
</comment>
<organism evidence="1">
    <name type="scientific">marine sediment metagenome</name>
    <dbReference type="NCBI Taxonomy" id="412755"/>
    <lineage>
        <taxon>unclassified sequences</taxon>
        <taxon>metagenomes</taxon>
        <taxon>ecological metagenomes</taxon>
    </lineage>
</organism>
<dbReference type="AlphaFoldDB" id="A0A0F8VQ30"/>
<gene>
    <name evidence="1" type="ORF">LCGC14_3163960</name>
</gene>
<sequence length="333" mass="38883">SSGLLLFNESKSFYVNKFPNNNLNVQFDIPILANGEFNTDIRLFQSIPVLTNTSTKEYVYDYVEIDNKPDISLVVGPFSLYFLDPDKFEEGPIYFSKEDNIDSLVNFYEISDTQEISFTNSLYWHNLNEIISTGITNTDWEDNSEIITFSGDTEREISAHSYIEIENYDRYYWDTIRPIISKTFYNHSFQELNNRFSIISSLFERNLASSLLSDEIGPLLDYVWSWVNSTTLLFRNSVAETSNVLELFILLKDMFNIDFNEMFTRNDINTLLNTTLRSYSDTYTITDDLKNITVVELSYSNDEIENHGMLESYYKIYNIIKSTEMIGQQITNQ</sequence>
<dbReference type="EMBL" id="LAZR01070011">
    <property type="protein sequence ID" value="KKK46397.1"/>
    <property type="molecule type" value="Genomic_DNA"/>
</dbReference>
<accession>A0A0F8VQ30</accession>
<protein>
    <submittedName>
        <fullName evidence="1">Uncharacterized protein</fullName>
    </submittedName>
</protein>
<reference evidence="1" key="1">
    <citation type="journal article" date="2015" name="Nature">
        <title>Complex archaea that bridge the gap between prokaryotes and eukaryotes.</title>
        <authorList>
            <person name="Spang A."/>
            <person name="Saw J.H."/>
            <person name="Jorgensen S.L."/>
            <person name="Zaremba-Niedzwiedzka K."/>
            <person name="Martijn J."/>
            <person name="Lind A.E."/>
            <person name="van Eijk R."/>
            <person name="Schleper C."/>
            <person name="Guy L."/>
            <person name="Ettema T.J."/>
        </authorList>
    </citation>
    <scope>NUCLEOTIDE SEQUENCE</scope>
</reference>
<feature type="non-terminal residue" evidence="1">
    <location>
        <position position="1"/>
    </location>
</feature>
<name>A0A0F8VQ30_9ZZZZ</name>